<gene>
    <name evidence="3" type="ORF">COX11_02325</name>
</gene>
<dbReference type="InterPro" id="IPR005182">
    <property type="entry name" value="YdbS-like_PH"/>
</dbReference>
<evidence type="ECO:0000313" key="4">
    <source>
        <dbReference type="Proteomes" id="UP000230671"/>
    </source>
</evidence>
<feature type="transmembrane region" description="Helical" evidence="1">
    <location>
        <begin position="73"/>
        <end position="91"/>
    </location>
</feature>
<protein>
    <recommendedName>
        <fullName evidence="2">YdbS-like PH domain-containing protein</fullName>
    </recommendedName>
</protein>
<sequence>MANNEIINYIKSELAKGESKETIVNSLSQAGWQNNDVQEAFNSLSSPVSPSSISPQHTAEIVNEKNYPITKLWIFKAPIIIIVISVVALLFGYYFPYLVIALPIYLIANPLIRANFHYSTDEKYFTVRQGVFSKKQRNLPYGVIQNVFVKQDVFDRIFGIASLRIENASQAGGGQKVRWWNKGYGSKSNAYGQQEGVGSSGNKVNIPGLKKNSAEALKAILLQRMKENPIEELGL</sequence>
<dbReference type="Pfam" id="PF03703">
    <property type="entry name" value="bPH_2"/>
    <property type="match status" value="1"/>
</dbReference>
<comment type="caution">
    <text evidence="3">The sequence shown here is derived from an EMBL/GenBank/DDBJ whole genome shotgun (WGS) entry which is preliminary data.</text>
</comment>
<dbReference type="Proteomes" id="UP000230671">
    <property type="component" value="Unassembled WGS sequence"/>
</dbReference>
<name>A0A2H0AZF4_9BACT</name>
<accession>A0A2H0AZF4</accession>
<feature type="domain" description="YdbS-like PH" evidence="2">
    <location>
        <begin position="115"/>
        <end position="177"/>
    </location>
</feature>
<keyword evidence="1" id="KW-1133">Transmembrane helix</keyword>
<evidence type="ECO:0000313" key="3">
    <source>
        <dbReference type="EMBL" id="PIP50777.1"/>
    </source>
</evidence>
<dbReference type="PANTHER" id="PTHR34473">
    <property type="entry name" value="UPF0699 TRANSMEMBRANE PROTEIN YDBS"/>
    <property type="match status" value="1"/>
</dbReference>
<evidence type="ECO:0000256" key="1">
    <source>
        <dbReference type="SAM" id="Phobius"/>
    </source>
</evidence>
<organism evidence="3 4">
    <name type="scientific">Candidatus Berkelbacteria bacterium CG23_combo_of_CG06-09_8_20_14_all_41_73</name>
    <dbReference type="NCBI Taxonomy" id="1974519"/>
    <lineage>
        <taxon>Bacteria</taxon>
        <taxon>Candidatus Berkelbacteria</taxon>
    </lineage>
</organism>
<dbReference type="AlphaFoldDB" id="A0A2H0AZF4"/>
<evidence type="ECO:0000259" key="2">
    <source>
        <dbReference type="Pfam" id="PF03703"/>
    </source>
</evidence>
<keyword evidence="1" id="KW-0472">Membrane</keyword>
<reference evidence="3 4" key="1">
    <citation type="submission" date="2017-09" db="EMBL/GenBank/DDBJ databases">
        <title>Depth-based differentiation of microbial function through sediment-hosted aquifers and enrichment of novel symbionts in the deep terrestrial subsurface.</title>
        <authorList>
            <person name="Probst A.J."/>
            <person name="Ladd B."/>
            <person name="Jarett J.K."/>
            <person name="Geller-Mcgrath D.E."/>
            <person name="Sieber C.M."/>
            <person name="Emerson J.B."/>
            <person name="Anantharaman K."/>
            <person name="Thomas B.C."/>
            <person name="Malmstrom R."/>
            <person name="Stieglmeier M."/>
            <person name="Klingl A."/>
            <person name="Woyke T."/>
            <person name="Ryan C.M."/>
            <person name="Banfield J.F."/>
        </authorList>
    </citation>
    <scope>NUCLEOTIDE SEQUENCE [LARGE SCALE GENOMIC DNA]</scope>
    <source>
        <strain evidence="3">CG23_combo_of_CG06-09_8_20_14_all_41_73</strain>
    </source>
</reference>
<dbReference type="EMBL" id="PCSO01000093">
    <property type="protein sequence ID" value="PIP50777.1"/>
    <property type="molecule type" value="Genomic_DNA"/>
</dbReference>
<dbReference type="PANTHER" id="PTHR34473:SF2">
    <property type="entry name" value="UPF0699 TRANSMEMBRANE PROTEIN YDBT"/>
    <property type="match status" value="1"/>
</dbReference>
<keyword evidence="1" id="KW-0812">Transmembrane</keyword>
<proteinExistence type="predicted"/>